<dbReference type="GO" id="GO:0005778">
    <property type="term" value="C:peroxisomal membrane"/>
    <property type="evidence" value="ECO:0007669"/>
    <property type="project" value="TreeGrafter"/>
</dbReference>
<dbReference type="GO" id="GO:0016887">
    <property type="term" value="F:ATP hydrolysis activity"/>
    <property type="evidence" value="ECO:0007669"/>
    <property type="project" value="InterPro"/>
</dbReference>
<dbReference type="Gene3D" id="1.20.1560.10">
    <property type="entry name" value="ABC transporter type 1, transmembrane domain"/>
    <property type="match status" value="1"/>
</dbReference>
<dbReference type="PROSITE" id="PS00211">
    <property type="entry name" value="ABC_TRANSPORTER_1"/>
    <property type="match status" value="1"/>
</dbReference>
<evidence type="ECO:0000259" key="8">
    <source>
        <dbReference type="PROSITE" id="PS50929"/>
    </source>
</evidence>
<proteinExistence type="inferred from homology"/>
<dbReference type="GO" id="GO:0005324">
    <property type="term" value="F:long-chain fatty acid transmembrane transporter activity"/>
    <property type="evidence" value="ECO:0007669"/>
    <property type="project" value="TreeGrafter"/>
</dbReference>
<evidence type="ECO:0000256" key="3">
    <source>
        <dbReference type="ARBA" id="ARBA00022692"/>
    </source>
</evidence>
<evidence type="ECO:0000256" key="5">
    <source>
        <dbReference type="ARBA" id="ARBA00023136"/>
    </source>
</evidence>
<dbReference type="GO" id="GO:0005524">
    <property type="term" value="F:ATP binding"/>
    <property type="evidence" value="ECO:0007669"/>
    <property type="project" value="InterPro"/>
</dbReference>
<feature type="transmembrane region" description="Helical" evidence="6">
    <location>
        <begin position="212"/>
        <end position="232"/>
    </location>
</feature>
<name>M3K2E5_CANMX</name>
<dbReference type="OMA" id="IHDMYLD"/>
<keyword evidence="4 6" id="KW-1133">Transmembrane helix</keyword>
<keyword evidence="10" id="KW-1185">Reference proteome</keyword>
<dbReference type="Pfam" id="PF00005">
    <property type="entry name" value="ABC_tran"/>
    <property type="match status" value="1"/>
</dbReference>
<dbReference type="eggNOG" id="KOG0064">
    <property type="taxonomic scope" value="Eukaryota"/>
</dbReference>
<keyword evidence="3 6" id="KW-0812">Transmembrane</keyword>
<evidence type="ECO:0000259" key="7">
    <source>
        <dbReference type="PROSITE" id="PS50893"/>
    </source>
</evidence>
<organism evidence="9 10">
    <name type="scientific">Candida maltosa (strain Xu316)</name>
    <name type="common">Yeast</name>
    <dbReference type="NCBI Taxonomy" id="1245528"/>
    <lineage>
        <taxon>Eukaryota</taxon>
        <taxon>Fungi</taxon>
        <taxon>Dikarya</taxon>
        <taxon>Ascomycota</taxon>
        <taxon>Saccharomycotina</taxon>
        <taxon>Pichiomycetes</taxon>
        <taxon>Debaryomycetaceae</taxon>
        <taxon>Candida/Lodderomyces clade</taxon>
        <taxon>Candida</taxon>
    </lineage>
</organism>
<dbReference type="HOGENOM" id="CLU_007587_1_1_1"/>
<evidence type="ECO:0000256" key="2">
    <source>
        <dbReference type="ARBA" id="ARBA00022448"/>
    </source>
</evidence>
<dbReference type="InterPro" id="IPR003439">
    <property type="entry name" value="ABC_transporter-like_ATP-bd"/>
</dbReference>
<dbReference type="Proteomes" id="UP000011777">
    <property type="component" value="Unassembled WGS sequence"/>
</dbReference>
<dbReference type="Pfam" id="PF06472">
    <property type="entry name" value="ABC_membrane_2"/>
    <property type="match status" value="1"/>
</dbReference>
<evidence type="ECO:0000313" key="9">
    <source>
        <dbReference type="EMBL" id="EMG48914.1"/>
    </source>
</evidence>
<dbReference type="EMBL" id="AOGT01000900">
    <property type="protein sequence ID" value="EMG48914.1"/>
    <property type="molecule type" value="Genomic_DNA"/>
</dbReference>
<accession>M3K2E5</accession>
<dbReference type="OrthoDB" id="422637at2759"/>
<dbReference type="GO" id="GO:0042760">
    <property type="term" value="P:very long-chain fatty acid catabolic process"/>
    <property type="evidence" value="ECO:0007669"/>
    <property type="project" value="TreeGrafter"/>
</dbReference>
<dbReference type="SUPFAM" id="SSF90123">
    <property type="entry name" value="ABC transporter transmembrane region"/>
    <property type="match status" value="1"/>
</dbReference>
<gene>
    <name evidence="9" type="ORF">G210_0434</name>
</gene>
<dbReference type="InterPro" id="IPR017871">
    <property type="entry name" value="ABC_transporter-like_CS"/>
</dbReference>
<dbReference type="PANTHER" id="PTHR11384:SF67">
    <property type="entry name" value="ATP-BINDING CASSETTE SUB-FAMILY D MEMBER 1"/>
    <property type="match status" value="1"/>
</dbReference>
<comment type="similarity">
    <text evidence="1">Belongs to the ABC transporter superfamily. ABCD family. Peroxisomal fatty acyl CoA transporter (TC 3.A.1.203) subfamily.</text>
</comment>
<dbReference type="GO" id="GO:0006635">
    <property type="term" value="P:fatty acid beta-oxidation"/>
    <property type="evidence" value="ECO:0007669"/>
    <property type="project" value="TreeGrafter"/>
</dbReference>
<dbReference type="GO" id="GO:0015910">
    <property type="term" value="P:long-chain fatty acid import into peroxisome"/>
    <property type="evidence" value="ECO:0007669"/>
    <property type="project" value="TreeGrafter"/>
</dbReference>
<dbReference type="Gene3D" id="3.40.50.300">
    <property type="entry name" value="P-loop containing nucleotide triphosphate hydrolases"/>
    <property type="match status" value="1"/>
</dbReference>
<feature type="transmembrane region" description="Helical" evidence="6">
    <location>
        <begin position="43"/>
        <end position="62"/>
    </location>
</feature>
<dbReference type="PROSITE" id="PS50893">
    <property type="entry name" value="ABC_TRANSPORTER_2"/>
    <property type="match status" value="1"/>
</dbReference>
<comment type="caution">
    <text evidence="9">The sequence shown here is derived from an EMBL/GenBank/DDBJ whole genome shotgun (WGS) entry which is preliminary data.</text>
</comment>
<evidence type="ECO:0008006" key="11">
    <source>
        <dbReference type="Google" id="ProtNLM"/>
    </source>
</evidence>
<feature type="domain" description="ABC transmembrane type-1" evidence="8">
    <location>
        <begin position="176"/>
        <end position="308"/>
    </location>
</feature>
<dbReference type="STRING" id="1245528.M3K2E5"/>
<dbReference type="InterPro" id="IPR011527">
    <property type="entry name" value="ABC1_TM_dom"/>
</dbReference>
<dbReference type="PROSITE" id="PS50929">
    <property type="entry name" value="ABC_TM1F"/>
    <property type="match status" value="1"/>
</dbReference>
<evidence type="ECO:0000256" key="4">
    <source>
        <dbReference type="ARBA" id="ARBA00022989"/>
    </source>
</evidence>
<evidence type="ECO:0000313" key="10">
    <source>
        <dbReference type="Proteomes" id="UP000011777"/>
    </source>
</evidence>
<dbReference type="GO" id="GO:0140359">
    <property type="term" value="F:ABC-type transporter activity"/>
    <property type="evidence" value="ECO:0007669"/>
    <property type="project" value="InterPro"/>
</dbReference>
<dbReference type="PANTHER" id="PTHR11384">
    <property type="entry name" value="ATP-BINDING CASSETTE, SUB-FAMILY D MEMBER"/>
    <property type="match status" value="1"/>
</dbReference>
<protein>
    <recommendedName>
        <fullName evidence="11">ABC transporter domain-containing protein</fullName>
    </recommendedName>
</protein>
<dbReference type="AlphaFoldDB" id="M3K2E5"/>
<dbReference type="SUPFAM" id="SSF52540">
    <property type="entry name" value="P-loop containing nucleoside triphosphate hydrolases"/>
    <property type="match status" value="1"/>
</dbReference>
<dbReference type="InterPro" id="IPR036640">
    <property type="entry name" value="ABC1_TM_sf"/>
</dbReference>
<evidence type="ECO:0000256" key="6">
    <source>
        <dbReference type="SAM" id="Phobius"/>
    </source>
</evidence>
<evidence type="ECO:0000256" key="1">
    <source>
        <dbReference type="ARBA" id="ARBA00008575"/>
    </source>
</evidence>
<dbReference type="GO" id="GO:0007031">
    <property type="term" value="P:peroxisome organization"/>
    <property type="evidence" value="ECO:0007669"/>
    <property type="project" value="TreeGrafter"/>
</dbReference>
<reference evidence="9 10" key="1">
    <citation type="submission" date="2013-02" db="EMBL/GenBank/DDBJ databases">
        <title>Genome sequence of Candida maltosa Xu316, a potential industrial strain for xylitol and ethanol production.</title>
        <authorList>
            <person name="Yu J."/>
            <person name="Wang Q."/>
            <person name="Geng X."/>
            <person name="Bao W."/>
            <person name="He P."/>
            <person name="Cai J."/>
        </authorList>
    </citation>
    <scope>NUCLEOTIDE SEQUENCE [LARGE SCALE GENOMIC DNA]</scope>
    <source>
        <strain evidence="10">Xu316</strain>
    </source>
</reference>
<dbReference type="InterPro" id="IPR050835">
    <property type="entry name" value="ABC_transporter_sub-D"/>
</dbReference>
<keyword evidence="5 6" id="KW-0472">Membrane</keyword>
<dbReference type="CDD" id="cd03223">
    <property type="entry name" value="ABCD_peroxisomal_ALDP"/>
    <property type="match status" value="1"/>
</dbReference>
<sequence>MINISKLTGYNKQDIRNIALLLQEFIRTYRHNKVKLNYQSGPVILFFSTIIATAGIGFFFTIKNIINKYNEYILNKRLRRPSLIRQSSNILKNGSREIFIPKGKNTVTRIIIPKSSNDQYAADKYLYKDFVRNQQILQQQKGKLFNSKFLNQLIIIWKILIPKVYCQNTSLLASQIFFLIFRTWLSLLIAKLDGQIVKNLIAANGRKFSRDLIYFLLIAFPASYTNAAIKYLDVRLALGFRTNLTRYIHDMYLDKTMAYYKIGLNSSEIQHIDQYITDDVTKFCQSLSSLFSSMGKPFIDLVFFSVYLRDNLGTGAIIGIFANYFLTAIMLKKATPSFGKLSAKRTHLEGAYFNQHLNVMTNSEEIGFYKGSLVEKFKLHESFQKLLDHLTREINVSFSYATLEDYVLKYTWSAWGYIFAGLPVFLDELWPKKREPSSADSSESHQVNESKNMRQFVTNKRMLLSLADAGSRLMYAIKDITVLTGYTDRVFQLLTQLHRVHNPKFDFGDKLGYDDIQGTIQNNYPNLRMENVPIIIPTSEGSEHTPLIPNLNFELKNKNLLIQGGNGSGKTSIARVLRGLFPLYRGLLSKPSDLMFLPQKAYFTAGTLKDQVVYPEADGNVDMVYHILNEVSLRKIVDRYGLNKRLDFSSTLSGGEKQRLSFARVLFNKPSLVILDDSTSALSPDMEELMYQVLKNHGIHYVTLSNRLSLSKYHDEVLEI</sequence>
<dbReference type="InterPro" id="IPR027417">
    <property type="entry name" value="P-loop_NTPase"/>
</dbReference>
<keyword evidence="2" id="KW-0813">Transport</keyword>
<feature type="domain" description="ABC transporter" evidence="7">
    <location>
        <begin position="527"/>
        <end position="720"/>
    </location>
</feature>